<comment type="similarity">
    <text evidence="1">Belongs to the TCP11 family.</text>
</comment>
<dbReference type="Proteomes" id="UP000189274">
    <property type="component" value="Unassembled WGS sequence"/>
</dbReference>
<dbReference type="AlphaFoldDB" id="A0A1V2LU52"/>
<dbReference type="InterPro" id="IPR008862">
    <property type="entry name" value="Tcp11"/>
</dbReference>
<protein>
    <submittedName>
        <fullName evidence="2">Protein SOK1</fullName>
    </submittedName>
</protein>
<evidence type="ECO:0000313" key="3">
    <source>
        <dbReference type="Proteomes" id="UP000189274"/>
    </source>
</evidence>
<comment type="caution">
    <text evidence="2">The sequence shown here is derived from an EMBL/GenBank/DDBJ whole genome shotgun (WGS) entry which is preliminary data.</text>
</comment>
<evidence type="ECO:0000256" key="1">
    <source>
        <dbReference type="ARBA" id="ARBA00010954"/>
    </source>
</evidence>
<accession>A0A1V2LU52</accession>
<dbReference type="GO" id="GO:0010737">
    <property type="term" value="P:protein kinase A signaling"/>
    <property type="evidence" value="ECO:0007669"/>
    <property type="project" value="TreeGrafter"/>
</dbReference>
<dbReference type="VEuPathDB" id="FungiDB:C5L36_0E03150"/>
<organism evidence="2 3">
    <name type="scientific">Pichia kudriavzevii</name>
    <name type="common">Yeast</name>
    <name type="synonym">Issatchenkia orientalis</name>
    <dbReference type="NCBI Taxonomy" id="4909"/>
    <lineage>
        <taxon>Eukaryota</taxon>
        <taxon>Fungi</taxon>
        <taxon>Dikarya</taxon>
        <taxon>Ascomycota</taxon>
        <taxon>Saccharomycotina</taxon>
        <taxon>Pichiomycetes</taxon>
        <taxon>Pichiales</taxon>
        <taxon>Pichiaceae</taxon>
        <taxon>Pichia</taxon>
    </lineage>
</organism>
<gene>
    <name evidence="2" type="ORF">BOH78_0063</name>
</gene>
<sequence length="183" mass="21438">MCSQFPNTLNFDHTRLLLLRVDVRHIICTKLCSILYKTLVQMHKLDKSLLSDDNMMKFKSDILNIIVDDKGNSKWTKNLKNLSIQMINKLFGNLDSQKIDFAYNWLLKQTQPSSKVYSILESKLFEKIQSHLAMKDTYTNNNDTTINDELIVNVELNDVIERLTQLIDFNYQVFGDLYTSYLN</sequence>
<reference evidence="3" key="1">
    <citation type="journal article" date="2017" name="Genome Announc.">
        <title>Genome sequences of Cyberlindnera fabianii 65, Pichia kudriavzevii 129, and Saccharomyces cerevisiae 131 isolated from fermented masau fruits in Zimbabwe.</title>
        <authorList>
            <person name="van Rijswijck I.M.H."/>
            <person name="Derks M.F.L."/>
            <person name="Abee T."/>
            <person name="de Ridder D."/>
            <person name="Smid E.J."/>
        </authorList>
    </citation>
    <scope>NUCLEOTIDE SEQUENCE [LARGE SCALE GENOMIC DNA]</scope>
    <source>
        <strain evidence="3">129</strain>
    </source>
</reference>
<dbReference type="PANTHER" id="PTHR12832:SF11">
    <property type="entry name" value="LD23868P"/>
    <property type="match status" value="1"/>
</dbReference>
<proteinExistence type="inferred from homology"/>
<dbReference type="EMBL" id="MQVM01000001">
    <property type="protein sequence ID" value="ONH77730.1"/>
    <property type="molecule type" value="Genomic_DNA"/>
</dbReference>
<name>A0A1V2LU52_PICKU</name>
<dbReference type="Pfam" id="PF05794">
    <property type="entry name" value="Tcp11"/>
    <property type="match status" value="1"/>
</dbReference>
<evidence type="ECO:0000313" key="2">
    <source>
        <dbReference type="EMBL" id="ONH77730.1"/>
    </source>
</evidence>
<dbReference type="PANTHER" id="PTHR12832">
    <property type="entry name" value="TESTIS-SPECIFIC PROTEIN PBS13 T-COMPLEX 11"/>
    <property type="match status" value="1"/>
</dbReference>